<dbReference type="EMBL" id="CAXAMN010023073">
    <property type="protein sequence ID" value="CAK9075042.1"/>
    <property type="molecule type" value="Genomic_DNA"/>
</dbReference>
<sequence length="603" mass="69481">MVCGAAQSSIGGRRKAQRLLSAPCRKKLWGKVRKHIVKQQKGRKSKVHSPTIQEKVNSFLLQNATVTGKLMKCQGAVLPVYNLKSSRGRLWARSPAMQSLLSRPVWYKHLRAHHANFVRLKCRTDVCTFCHKYDKVLLPALRKDLASARGEVESVDAKYFESFDKHWESMKAQNRTDPDDCLSLQHVKFFKLFLDKTSDERSQKATPLGTVAFRQRLKEAEAKASHMMANYLDVLESCSHHFQTVHRQHQRREFLEDQLSKDSILVQLDFMENMSWPLGPEEAQDWFWATSRETMTTLGFYVCRWKGRALCKENYHYVSQILNHDSAYACQCLNDLVRSLPTDGVKEFHCWADCGPHFRSYEFLWNLVEQCRDVFPRVQLHFFAEHHGKGRCDGAFGLQRKWVSDFARTSTIDSLSSMKLALETGAAATMSLDPPPKGPAYYIKVFEPESKTFCKKFDTAGLELQIEYTYCLLLERARAGHVRVVNYVFSDRESAGKAGVTVGRAECTIQKCTDEWRRSFRAQQPEKNPLNVALLQRRLRKQRTFADIGPVSRRDSRLVELRKREKRAAHARSKYLRQKRVFAVNLKEDSTSSDETDSSSSTE</sequence>
<reference evidence="1 2" key="1">
    <citation type="submission" date="2024-02" db="EMBL/GenBank/DDBJ databases">
        <authorList>
            <person name="Chen Y."/>
            <person name="Shah S."/>
            <person name="Dougan E. K."/>
            <person name="Thang M."/>
            <person name="Chan C."/>
        </authorList>
    </citation>
    <scope>NUCLEOTIDE SEQUENCE [LARGE SCALE GENOMIC DNA]</scope>
</reference>
<evidence type="ECO:0000313" key="2">
    <source>
        <dbReference type="Proteomes" id="UP001642484"/>
    </source>
</evidence>
<dbReference type="PANTHER" id="PTHR46601">
    <property type="entry name" value="ULP_PROTEASE DOMAIN-CONTAINING PROTEIN"/>
    <property type="match status" value="1"/>
</dbReference>
<keyword evidence="2" id="KW-1185">Reference proteome</keyword>
<evidence type="ECO:0000313" key="1">
    <source>
        <dbReference type="EMBL" id="CAK9075042.1"/>
    </source>
</evidence>
<gene>
    <name evidence="1" type="ORF">CCMP2556_LOCUS36948</name>
</gene>
<dbReference type="Proteomes" id="UP001642484">
    <property type="component" value="Unassembled WGS sequence"/>
</dbReference>
<accession>A0ABP0PG68</accession>
<name>A0ABP0PG68_9DINO</name>
<protein>
    <submittedName>
        <fullName evidence="1">Uncharacterized protein</fullName>
    </submittedName>
</protein>
<comment type="caution">
    <text evidence="1">The sequence shown here is derived from an EMBL/GenBank/DDBJ whole genome shotgun (WGS) entry which is preliminary data.</text>
</comment>
<organism evidence="1 2">
    <name type="scientific">Durusdinium trenchii</name>
    <dbReference type="NCBI Taxonomy" id="1381693"/>
    <lineage>
        <taxon>Eukaryota</taxon>
        <taxon>Sar</taxon>
        <taxon>Alveolata</taxon>
        <taxon>Dinophyceae</taxon>
        <taxon>Suessiales</taxon>
        <taxon>Symbiodiniaceae</taxon>
        <taxon>Durusdinium</taxon>
    </lineage>
</organism>
<dbReference type="PANTHER" id="PTHR46601:SF1">
    <property type="entry name" value="ADF-H DOMAIN-CONTAINING PROTEIN"/>
    <property type="match status" value="1"/>
</dbReference>
<proteinExistence type="predicted"/>